<evidence type="ECO:0000256" key="10">
    <source>
        <dbReference type="SAM" id="Coils"/>
    </source>
</evidence>
<evidence type="ECO:0000256" key="7">
    <source>
        <dbReference type="ARBA" id="ARBA00022833"/>
    </source>
</evidence>
<dbReference type="CDD" id="cd15489">
    <property type="entry name" value="PHD_SF"/>
    <property type="match status" value="1"/>
</dbReference>
<dbReference type="Gene3D" id="3.40.50.10810">
    <property type="entry name" value="Tandem AAA-ATPase domain"/>
    <property type="match status" value="1"/>
</dbReference>
<feature type="compositionally biased region" description="Low complexity" evidence="11">
    <location>
        <begin position="1303"/>
        <end position="1314"/>
    </location>
</feature>
<dbReference type="InterPro" id="IPR000330">
    <property type="entry name" value="SNF2_N"/>
</dbReference>
<dbReference type="InterPro" id="IPR041684">
    <property type="entry name" value="Znf-PHD-like"/>
</dbReference>
<keyword evidence="4" id="KW-0547">Nucleotide-binding</keyword>
<dbReference type="PROSITE" id="PS51192">
    <property type="entry name" value="HELICASE_ATP_BIND_1"/>
    <property type="match status" value="1"/>
</dbReference>
<feature type="region of interest" description="Disordered" evidence="11">
    <location>
        <begin position="1849"/>
        <end position="1975"/>
    </location>
</feature>
<dbReference type="InterPro" id="IPR040934">
    <property type="entry name" value="Znf-CCCH_6"/>
</dbReference>
<feature type="compositionally biased region" description="Basic residues" evidence="11">
    <location>
        <begin position="1"/>
        <end position="10"/>
    </location>
</feature>
<dbReference type="SMART" id="SM00249">
    <property type="entry name" value="PHD"/>
    <property type="match status" value="2"/>
</dbReference>
<evidence type="ECO:0000259" key="13">
    <source>
        <dbReference type="PROSITE" id="PS51194"/>
    </source>
</evidence>
<feature type="region of interest" description="Disordered" evidence="11">
    <location>
        <begin position="2004"/>
        <end position="2045"/>
    </location>
</feature>
<keyword evidence="15" id="KW-1185">Reference proteome</keyword>
<feature type="region of interest" description="Disordered" evidence="11">
    <location>
        <begin position="1241"/>
        <end position="1348"/>
    </location>
</feature>
<evidence type="ECO:0000256" key="5">
    <source>
        <dbReference type="ARBA" id="ARBA00022771"/>
    </source>
</evidence>
<dbReference type="InterPro" id="IPR001965">
    <property type="entry name" value="Znf_PHD"/>
</dbReference>
<dbReference type="GO" id="GO:0016887">
    <property type="term" value="F:ATP hydrolysis activity"/>
    <property type="evidence" value="ECO:0007669"/>
    <property type="project" value="TreeGrafter"/>
</dbReference>
<keyword evidence="7" id="KW-0862">Zinc</keyword>
<dbReference type="Pfam" id="PF15446">
    <property type="entry name" value="zf-PHD-like"/>
    <property type="match status" value="1"/>
</dbReference>
<dbReference type="SMART" id="SM00487">
    <property type="entry name" value="DEXDc"/>
    <property type="match status" value="1"/>
</dbReference>
<feature type="domain" description="Helicase C-terminal" evidence="13">
    <location>
        <begin position="964"/>
        <end position="1115"/>
    </location>
</feature>
<dbReference type="Gene3D" id="3.40.50.300">
    <property type="entry name" value="P-loop containing nucleotide triphosphate hydrolases"/>
    <property type="match status" value="1"/>
</dbReference>
<dbReference type="GO" id="GO:0003682">
    <property type="term" value="F:chromatin binding"/>
    <property type="evidence" value="ECO:0007669"/>
    <property type="project" value="TreeGrafter"/>
</dbReference>
<accession>A0A6A6P4H1</accession>
<dbReference type="SUPFAM" id="SSF54160">
    <property type="entry name" value="Chromo domain-like"/>
    <property type="match status" value="1"/>
</dbReference>
<feature type="coiled-coil region" evidence="10">
    <location>
        <begin position="1718"/>
        <end position="1752"/>
    </location>
</feature>
<protein>
    <recommendedName>
        <fullName evidence="16">PHD/FYVE-zinc-finger like domain-containing protein</fullName>
    </recommendedName>
</protein>
<dbReference type="SMART" id="SM00490">
    <property type="entry name" value="HELICc"/>
    <property type="match status" value="1"/>
</dbReference>
<dbReference type="Pfam" id="PF23615">
    <property type="entry name" value="Chromo_MIT1"/>
    <property type="match status" value="1"/>
</dbReference>
<name>A0A6A6P4H1_9PEZI</name>
<dbReference type="Proteomes" id="UP000799766">
    <property type="component" value="Unassembled WGS sequence"/>
</dbReference>
<dbReference type="InterPro" id="IPR001650">
    <property type="entry name" value="Helicase_C-like"/>
</dbReference>
<dbReference type="InterPro" id="IPR016197">
    <property type="entry name" value="Chromo-like_dom_sf"/>
</dbReference>
<comment type="subcellular location">
    <subcellularLocation>
        <location evidence="1">Nucleus</location>
    </subcellularLocation>
</comment>
<dbReference type="InterPro" id="IPR038718">
    <property type="entry name" value="SNF2-like_sf"/>
</dbReference>
<dbReference type="InterPro" id="IPR049730">
    <property type="entry name" value="SNF2/RAD54-like_C"/>
</dbReference>
<evidence type="ECO:0000256" key="11">
    <source>
        <dbReference type="SAM" id="MobiDB-lite"/>
    </source>
</evidence>
<evidence type="ECO:0000313" key="14">
    <source>
        <dbReference type="EMBL" id="KAF2458779.1"/>
    </source>
</evidence>
<evidence type="ECO:0000256" key="1">
    <source>
        <dbReference type="ARBA" id="ARBA00004123"/>
    </source>
</evidence>
<reference evidence="14" key="1">
    <citation type="journal article" date="2020" name="Stud. Mycol.">
        <title>101 Dothideomycetes genomes: a test case for predicting lifestyles and emergence of pathogens.</title>
        <authorList>
            <person name="Haridas S."/>
            <person name="Albert R."/>
            <person name="Binder M."/>
            <person name="Bloem J."/>
            <person name="Labutti K."/>
            <person name="Salamov A."/>
            <person name="Andreopoulos B."/>
            <person name="Baker S."/>
            <person name="Barry K."/>
            <person name="Bills G."/>
            <person name="Bluhm B."/>
            <person name="Cannon C."/>
            <person name="Castanera R."/>
            <person name="Culley D."/>
            <person name="Daum C."/>
            <person name="Ezra D."/>
            <person name="Gonzalez J."/>
            <person name="Henrissat B."/>
            <person name="Kuo A."/>
            <person name="Liang C."/>
            <person name="Lipzen A."/>
            <person name="Lutzoni F."/>
            <person name="Magnuson J."/>
            <person name="Mondo S."/>
            <person name="Nolan M."/>
            <person name="Ohm R."/>
            <person name="Pangilinan J."/>
            <person name="Park H.-J."/>
            <person name="Ramirez L."/>
            <person name="Alfaro M."/>
            <person name="Sun H."/>
            <person name="Tritt A."/>
            <person name="Yoshinaga Y."/>
            <person name="Zwiers L.-H."/>
            <person name="Turgeon B."/>
            <person name="Goodwin S."/>
            <person name="Spatafora J."/>
            <person name="Crous P."/>
            <person name="Grigoriev I."/>
        </authorList>
    </citation>
    <scope>NUCLEOTIDE SEQUENCE</scope>
    <source>
        <strain evidence="14">ATCC 16933</strain>
    </source>
</reference>
<dbReference type="GO" id="GO:0003677">
    <property type="term" value="F:DNA binding"/>
    <property type="evidence" value="ECO:0007669"/>
    <property type="project" value="TreeGrafter"/>
</dbReference>
<keyword evidence="6" id="KW-0378">Hydrolase</keyword>
<sequence>MLPKRKKSISHRSTSSATRTSWNAINSPSQPATAAASAQSQQSDDNSDYVMAMETVDEAVRNFDRPVSPAQASDLADSAHVDTTRLHFDDEDDLFRKEVNVRSSRRPSQRVTRKESDEDVDAEEDDAFDGDEYDKKSVAARSSTHGHRKKQTRPSTRYDAMDIDESDSESEEDENDDSDPILVSDVLPRASRRRRQEKSSRSRRAATIRGDSSNARRSRRSNMYARSMKEVAADDIYRSSSSEDSSAKKPAKMTAIREVFPALPPNDVFRNRHMQQCDTCGHGLSTAPLIYCQGCCLAYHKSCLGNRTSREHLVTKVGDETFVVQCRRCVNAARRKDATAPDQAMCQDCRSVNPSSRPFRARKTPAQEQKEREDNGGDDPVVPVKPELIDNVRNVLFRCAVCYRAYHFLHLPARTSSGYDEGDEEDEGELANERFNQYNDDWQCALCEEKPGKVSSLIAWRPADEMTYEARRAADEVDEDLKEYLIKWEHRSYFQARWMPGAWVWATTAPGTRKAFFKKAQAPCMRAEDAIPEDFLRIDIVLDVKYTSYVEIRTEEVDKARIKEVDEAYLKFKGLGYEDAVWEKVPTPEDGDRWTDFVIAYDDWVLGRYVHVPKPSPLKKRLENVRAQPFSKLEKKKQPENLDGGQLMKYQMEGLNWLYYQWYAKKNGILADEMGLGKTVQIIGFMATLVQDYNCFPFLVVVPNSTCANWRRELKQWAPSLRIVTYFGSAMAREKAYRYEMFPEGSKDLRCHVVVTSYDAAGDENCRRFFRSVSWVGLIVDEGHRLKSDSSQLYTALSGFKVPFRVLMTGTPLQNNARELFNLLQFLDDDIQAERLEQEYQDLTKEKIAELHDLIRPFILRRTKAAQLSFLPPMAQIIVPLSMSVLQKKLYKSILAKNQQLLRAIFTTKHTLKQQERANLSNLLMQLRKCLCHPFVYSREIEERSDVQAISHRNLVEASAKLQLLDIMLPKLKERGHRVLIFSQFLDMLDIVEDFLDGLEMRFQRLDGRMGSLEKQKRIDEFNAPNSPLFAFLLSTRAGGVGINLATADTVIIMDPDFNPHQDIQALSRAHRIGQKKKVLCFQFMTRASAEEKIVQIGRKKMALDHVVVETLDEENSDEKDLESILKHGAAELFKDTADDHDIKYDATSVDKLLDRSQMENTKSDADNTAESQFSFARVWANEQGALTDDLPENAPEADQAPDLDVWDKILKEREKAAAEEAARREQLLGRGKRARMNVDYSLGPGIEGVDFSPSSKDQKRRKVDGSEDSDTDFQVEGEPPEDDEMSGVEDNKLDRLDNLSPAQSNSNQQASNSGVKARGVLGHQPPTTPRPFSRAKVPTVSEPPMPGHPHQPLYQACPACSTHHAPGSCPLKLAGPEYCNLCDTAHYGGTGQTRNCPHLQSETQVRAMIDAVNSSPEAPELRDAAAKYLRGAKGSIVQAKKRKHERDQTERMATAAGAPPPAAGASRTGYPGAGRPPSGIPTNAPSPAPAAGPSAGSGMANTANQRPPSFAQPRHKNAPFQQMQDPIIPFGVQHGPNPANTHQHYPLQQQQPRRVPPMSFPRPLSTAPAYPNYAQQPQQYHGYVQQAFPLPSQQPDRNFPSFVTNAPGPGSFVPPPSGGAMRRSTPAPAPLSAPAQVQQPTPLPLVGPNPGQLTQPGPTRQQMQPQFQQPMGQPGLDRQQLQLQSRERIAQPNRHEELDPTHSIWLRYAEHLARWDYELLKRDNAEAVHQRQRLMQDQIHLQQLRRQLEQDHAEMLRQPVQQSPVIPGPGEMTGFGHPQPQPQSQQLPPKFDRLLRKMHEIDRRRAEYKRHQLRIQHVRQRLEGDGMEMQQLRRRLEQAHAEMPPKLAQQAPFLPGPGEMTGFGPPQLAHGFQGLHHHHQQSQAPQEQQPPRTPQQVQAPRESHIPDGAVVVDLCSSPEPEEPTAGPELGTQEARSTAPIPPTRTTSSNGNYLANALPQQQPQRDEQQARVAGAGAALHRVTGMTDDAAVDAGFVSGLAGASSSGYIVQGGAQTDAGAEESMNVDDSGADTEEKKDVDGGAGAA</sequence>
<feature type="compositionally biased region" description="Polar residues" evidence="11">
    <location>
        <begin position="1652"/>
        <end position="1661"/>
    </location>
</feature>
<dbReference type="CDD" id="cd18793">
    <property type="entry name" value="SF2_C_SNF"/>
    <property type="match status" value="1"/>
</dbReference>
<dbReference type="OrthoDB" id="5857104at2759"/>
<keyword evidence="8" id="KW-0067">ATP-binding</keyword>
<dbReference type="Pfam" id="PF00271">
    <property type="entry name" value="Helicase_C"/>
    <property type="match status" value="1"/>
</dbReference>
<dbReference type="Pfam" id="PF18585">
    <property type="entry name" value="zf-CCCH_6"/>
    <property type="match status" value="1"/>
</dbReference>
<feature type="compositionally biased region" description="Low complexity" evidence="11">
    <location>
        <begin position="1882"/>
        <end position="1901"/>
    </location>
</feature>
<feature type="coiled-coil region" evidence="10">
    <location>
        <begin position="826"/>
        <end position="853"/>
    </location>
</feature>
<dbReference type="PANTHER" id="PTHR45623:SF17">
    <property type="entry name" value="CHROMODOMAIN-HELICASE-DNA-BINDING PROTEIN 3-RELATED"/>
    <property type="match status" value="1"/>
</dbReference>
<feature type="compositionally biased region" description="Acidic residues" evidence="11">
    <location>
        <begin position="117"/>
        <end position="132"/>
    </location>
</feature>
<evidence type="ECO:0000256" key="4">
    <source>
        <dbReference type="ARBA" id="ARBA00022741"/>
    </source>
</evidence>
<evidence type="ECO:0000256" key="3">
    <source>
        <dbReference type="ARBA" id="ARBA00022723"/>
    </source>
</evidence>
<feature type="compositionally biased region" description="Acidic residues" evidence="11">
    <location>
        <begin position="1267"/>
        <end position="1288"/>
    </location>
</feature>
<feature type="domain" description="Helicase ATP-binding" evidence="12">
    <location>
        <begin position="659"/>
        <end position="830"/>
    </location>
</feature>
<feature type="compositionally biased region" description="Low complexity" evidence="11">
    <location>
        <begin position="1631"/>
        <end position="1641"/>
    </location>
</feature>
<dbReference type="PROSITE" id="PS51194">
    <property type="entry name" value="HELICASE_CTER"/>
    <property type="match status" value="1"/>
</dbReference>
<evidence type="ECO:0008006" key="16">
    <source>
        <dbReference type="Google" id="ProtNLM"/>
    </source>
</evidence>
<dbReference type="GO" id="GO:0140658">
    <property type="term" value="F:ATP-dependent chromatin remodeler activity"/>
    <property type="evidence" value="ECO:0007669"/>
    <property type="project" value="TreeGrafter"/>
</dbReference>
<keyword evidence="9" id="KW-0539">Nucleus</keyword>
<dbReference type="SUPFAM" id="SSF52540">
    <property type="entry name" value="P-loop containing nucleoside triphosphate hydrolases"/>
    <property type="match status" value="2"/>
</dbReference>
<dbReference type="InterPro" id="IPR027417">
    <property type="entry name" value="P-loop_NTPase"/>
</dbReference>
<evidence type="ECO:0000256" key="8">
    <source>
        <dbReference type="ARBA" id="ARBA00022840"/>
    </source>
</evidence>
<feature type="compositionally biased region" description="Low complexity" evidence="11">
    <location>
        <begin position="1662"/>
        <end position="1676"/>
    </location>
</feature>
<feature type="region of interest" description="Disordered" evidence="11">
    <location>
        <begin position="1607"/>
        <end position="1683"/>
    </location>
</feature>
<evidence type="ECO:0000259" key="12">
    <source>
        <dbReference type="PROSITE" id="PS51192"/>
    </source>
</evidence>
<keyword evidence="5" id="KW-0863">Zinc-finger</keyword>
<evidence type="ECO:0000256" key="6">
    <source>
        <dbReference type="ARBA" id="ARBA00022801"/>
    </source>
</evidence>
<feature type="compositionally biased region" description="Basic residues" evidence="11">
    <location>
        <begin position="190"/>
        <end position="206"/>
    </location>
</feature>
<gene>
    <name evidence="14" type="ORF">BDY21DRAFT_378523</name>
</gene>
<dbReference type="GO" id="GO:0005524">
    <property type="term" value="F:ATP binding"/>
    <property type="evidence" value="ECO:0007669"/>
    <property type="project" value="UniProtKB-KW"/>
</dbReference>
<evidence type="ECO:0000313" key="15">
    <source>
        <dbReference type="Proteomes" id="UP000799766"/>
    </source>
</evidence>
<keyword evidence="3" id="KW-0479">Metal-binding</keyword>
<proteinExistence type="predicted"/>
<evidence type="ECO:0000256" key="2">
    <source>
        <dbReference type="ARBA" id="ARBA00011353"/>
    </source>
</evidence>
<dbReference type="InterPro" id="IPR056616">
    <property type="entry name" value="Chromo_MIT1"/>
</dbReference>
<dbReference type="InterPro" id="IPR014001">
    <property type="entry name" value="Helicase_ATP-bd"/>
</dbReference>
<feature type="compositionally biased region" description="Low complexity" evidence="11">
    <location>
        <begin position="11"/>
        <end position="43"/>
    </location>
</feature>
<dbReference type="GO" id="GO:0005634">
    <property type="term" value="C:nucleus"/>
    <property type="evidence" value="ECO:0007669"/>
    <property type="project" value="UniProtKB-SubCell"/>
</dbReference>
<dbReference type="Pfam" id="PF00176">
    <property type="entry name" value="SNF2-rel_dom"/>
    <property type="match status" value="1"/>
</dbReference>
<feature type="compositionally biased region" description="Acidic residues" evidence="11">
    <location>
        <begin position="161"/>
        <end position="179"/>
    </location>
</feature>
<dbReference type="GO" id="GO:0008270">
    <property type="term" value="F:zinc ion binding"/>
    <property type="evidence" value="ECO:0007669"/>
    <property type="project" value="UniProtKB-KW"/>
</dbReference>
<evidence type="ECO:0000256" key="9">
    <source>
        <dbReference type="ARBA" id="ARBA00023242"/>
    </source>
</evidence>
<dbReference type="PANTHER" id="PTHR45623">
    <property type="entry name" value="CHROMODOMAIN-HELICASE-DNA-BINDING PROTEIN 3-RELATED-RELATED"/>
    <property type="match status" value="1"/>
</dbReference>
<feature type="compositionally biased region" description="Basic and acidic residues" evidence="11">
    <location>
        <begin position="77"/>
        <end position="100"/>
    </location>
</feature>
<dbReference type="GO" id="GO:0000785">
    <property type="term" value="C:chromatin"/>
    <property type="evidence" value="ECO:0007669"/>
    <property type="project" value="TreeGrafter"/>
</dbReference>
<feature type="region of interest" description="Disordered" evidence="11">
    <location>
        <begin position="1436"/>
        <end position="1559"/>
    </location>
</feature>
<dbReference type="GO" id="GO:0042393">
    <property type="term" value="F:histone binding"/>
    <property type="evidence" value="ECO:0007669"/>
    <property type="project" value="TreeGrafter"/>
</dbReference>
<feature type="compositionally biased region" description="Polar residues" evidence="11">
    <location>
        <begin position="1944"/>
        <end position="1953"/>
    </location>
</feature>
<feature type="region of interest" description="Disordered" evidence="11">
    <location>
        <begin position="350"/>
        <end position="382"/>
    </location>
</feature>
<feature type="region of interest" description="Disordered" evidence="11">
    <location>
        <begin position="1"/>
        <end position="227"/>
    </location>
</feature>
<comment type="subunit">
    <text evidence="2">Component of the NuA4 histone acetyltransferase complex.</text>
</comment>
<keyword evidence="10" id="KW-0175">Coiled coil</keyword>
<dbReference type="EMBL" id="MU001677">
    <property type="protein sequence ID" value="KAF2458779.1"/>
    <property type="molecule type" value="Genomic_DNA"/>
</dbReference>
<organism evidence="14 15">
    <name type="scientific">Lineolata rhizophorae</name>
    <dbReference type="NCBI Taxonomy" id="578093"/>
    <lineage>
        <taxon>Eukaryota</taxon>
        <taxon>Fungi</taxon>
        <taxon>Dikarya</taxon>
        <taxon>Ascomycota</taxon>
        <taxon>Pezizomycotina</taxon>
        <taxon>Dothideomycetes</taxon>
        <taxon>Dothideomycetes incertae sedis</taxon>
        <taxon>Lineolatales</taxon>
        <taxon>Lineolataceae</taxon>
        <taxon>Lineolata</taxon>
    </lineage>
</organism>